<evidence type="ECO:0000313" key="4">
    <source>
        <dbReference type="Proteomes" id="UP000279236"/>
    </source>
</evidence>
<dbReference type="RefSeq" id="XP_028480593.1">
    <property type="nucleotide sequence ID" value="XM_028616736.1"/>
</dbReference>
<evidence type="ECO:0000259" key="2">
    <source>
        <dbReference type="Pfam" id="PF22659"/>
    </source>
</evidence>
<dbReference type="AlphaFoldDB" id="A0A427YBE4"/>
<protein>
    <recommendedName>
        <fullName evidence="5">VOC domain-containing protein</fullName>
    </recommendedName>
</protein>
<dbReference type="GeneID" id="39585468"/>
<gene>
    <name evidence="3" type="ORF">EHS24_000925</name>
</gene>
<dbReference type="Gene3D" id="3.10.180.10">
    <property type="entry name" value="2,3-Dihydroxybiphenyl 1,2-Dioxygenase, domain 1"/>
    <property type="match status" value="1"/>
</dbReference>
<feature type="domain" description="YycE-like C-terminal" evidence="2">
    <location>
        <begin position="71"/>
        <end position="123"/>
    </location>
</feature>
<accession>A0A427YBE4</accession>
<dbReference type="Proteomes" id="UP000279236">
    <property type="component" value="Unassembled WGS sequence"/>
</dbReference>
<dbReference type="InterPro" id="IPR058997">
    <property type="entry name" value="YycE-like_C"/>
</dbReference>
<keyword evidence="4" id="KW-1185">Reference proteome</keyword>
<evidence type="ECO:0000313" key="3">
    <source>
        <dbReference type="EMBL" id="RSH88385.1"/>
    </source>
</evidence>
<feature type="domain" description="YycE-like N-terminal" evidence="1">
    <location>
        <begin position="5"/>
        <end position="56"/>
    </location>
</feature>
<dbReference type="InterPro" id="IPR029068">
    <property type="entry name" value="Glyas_Bleomycin-R_OHBP_Dase"/>
</dbReference>
<dbReference type="EMBL" id="RSCE01000001">
    <property type="protein sequence ID" value="RSH88385.1"/>
    <property type="molecule type" value="Genomic_DNA"/>
</dbReference>
<dbReference type="InterPro" id="IPR058998">
    <property type="entry name" value="YycE-like_N"/>
</dbReference>
<comment type="caution">
    <text evidence="3">The sequence shown here is derived from an EMBL/GenBank/DDBJ whole genome shotgun (WGS) entry which is preliminary data.</text>
</comment>
<sequence>MPPKLRIARPVRDPALSSAMWCGAFALTEQCSFKDHAGFDGVMLGHPGSPYHFEFTICRTHVVTPAPTDEDLTVFYYPDEKEWAETCQRAEEHGFVRVSSFNPYWDDKGRTYADRDGYRVVLQQAEWTL</sequence>
<proteinExistence type="predicted"/>
<name>A0A427YBE4_9TREE</name>
<dbReference type="OrthoDB" id="2338662at2759"/>
<evidence type="ECO:0008006" key="5">
    <source>
        <dbReference type="Google" id="ProtNLM"/>
    </source>
</evidence>
<evidence type="ECO:0000259" key="1">
    <source>
        <dbReference type="Pfam" id="PF22658"/>
    </source>
</evidence>
<organism evidence="3 4">
    <name type="scientific">Apiotrichum porosum</name>
    <dbReference type="NCBI Taxonomy" id="105984"/>
    <lineage>
        <taxon>Eukaryota</taxon>
        <taxon>Fungi</taxon>
        <taxon>Dikarya</taxon>
        <taxon>Basidiomycota</taxon>
        <taxon>Agaricomycotina</taxon>
        <taxon>Tremellomycetes</taxon>
        <taxon>Trichosporonales</taxon>
        <taxon>Trichosporonaceae</taxon>
        <taxon>Apiotrichum</taxon>
    </lineage>
</organism>
<dbReference type="Pfam" id="PF22659">
    <property type="entry name" value="YycE-like_C"/>
    <property type="match status" value="1"/>
</dbReference>
<dbReference type="SUPFAM" id="SSF54593">
    <property type="entry name" value="Glyoxalase/Bleomycin resistance protein/Dihydroxybiphenyl dioxygenase"/>
    <property type="match status" value="1"/>
</dbReference>
<reference evidence="3 4" key="1">
    <citation type="submission" date="2018-11" db="EMBL/GenBank/DDBJ databases">
        <title>Genome sequence of Apiotrichum porosum DSM 27194.</title>
        <authorList>
            <person name="Aliyu H."/>
            <person name="Gorte O."/>
            <person name="Ochsenreither K."/>
        </authorList>
    </citation>
    <scope>NUCLEOTIDE SEQUENCE [LARGE SCALE GENOMIC DNA]</scope>
    <source>
        <strain evidence="3 4">DSM 27194</strain>
    </source>
</reference>
<dbReference type="Pfam" id="PF22658">
    <property type="entry name" value="YycE-like_N"/>
    <property type="match status" value="1"/>
</dbReference>